<evidence type="ECO:0000313" key="7">
    <source>
        <dbReference type="Proteomes" id="UP001595740"/>
    </source>
</evidence>
<dbReference type="PROSITE" id="PS50949">
    <property type="entry name" value="HTH_GNTR"/>
    <property type="match status" value="1"/>
</dbReference>
<dbReference type="Gene3D" id="1.10.10.10">
    <property type="entry name" value="Winged helix-like DNA-binding domain superfamily/Winged helix DNA-binding domain"/>
    <property type="match status" value="1"/>
</dbReference>
<dbReference type="InterPro" id="IPR011711">
    <property type="entry name" value="GntR_C"/>
</dbReference>
<name>A0ABV7RP57_9GAMM</name>
<dbReference type="InterPro" id="IPR000524">
    <property type="entry name" value="Tscrpt_reg_HTH_GntR"/>
</dbReference>
<gene>
    <name evidence="6" type="ORF">ACFOLC_03135</name>
</gene>
<keyword evidence="1" id="KW-0805">Transcription regulation</keyword>
<dbReference type="Pfam" id="PF07729">
    <property type="entry name" value="FCD"/>
    <property type="match status" value="1"/>
</dbReference>
<keyword evidence="7" id="KW-1185">Reference proteome</keyword>
<dbReference type="SUPFAM" id="SSF48008">
    <property type="entry name" value="GntR ligand-binding domain-like"/>
    <property type="match status" value="1"/>
</dbReference>
<feature type="compositionally biased region" description="Low complexity" evidence="4">
    <location>
        <begin position="219"/>
        <end position="233"/>
    </location>
</feature>
<evidence type="ECO:0000256" key="2">
    <source>
        <dbReference type="ARBA" id="ARBA00023125"/>
    </source>
</evidence>
<protein>
    <submittedName>
        <fullName evidence="6">GntR family transcriptional regulator</fullName>
    </submittedName>
</protein>
<evidence type="ECO:0000256" key="1">
    <source>
        <dbReference type="ARBA" id="ARBA00023015"/>
    </source>
</evidence>
<dbReference type="SMART" id="SM00895">
    <property type="entry name" value="FCD"/>
    <property type="match status" value="1"/>
</dbReference>
<feature type="domain" description="HTH gntR-type" evidence="5">
    <location>
        <begin position="6"/>
        <end position="73"/>
    </location>
</feature>
<dbReference type="Pfam" id="PF00392">
    <property type="entry name" value="GntR"/>
    <property type="match status" value="1"/>
</dbReference>
<evidence type="ECO:0000259" key="5">
    <source>
        <dbReference type="PROSITE" id="PS50949"/>
    </source>
</evidence>
<accession>A0ABV7RP57</accession>
<dbReference type="PANTHER" id="PTHR43537:SF41">
    <property type="entry name" value="TRANSCRIPTIONAL REGULATORY PROTEIN"/>
    <property type="match status" value="1"/>
</dbReference>
<dbReference type="PANTHER" id="PTHR43537">
    <property type="entry name" value="TRANSCRIPTIONAL REGULATOR, GNTR FAMILY"/>
    <property type="match status" value="1"/>
</dbReference>
<reference evidence="7" key="1">
    <citation type="journal article" date="2019" name="Int. J. Syst. Evol. Microbiol.">
        <title>The Global Catalogue of Microorganisms (GCM) 10K type strain sequencing project: providing services to taxonomists for standard genome sequencing and annotation.</title>
        <authorList>
            <consortium name="The Broad Institute Genomics Platform"/>
            <consortium name="The Broad Institute Genome Sequencing Center for Infectious Disease"/>
            <person name="Wu L."/>
            <person name="Ma J."/>
        </authorList>
    </citation>
    <scope>NUCLEOTIDE SEQUENCE [LARGE SCALE GENOMIC DNA]</scope>
    <source>
        <strain evidence="7">KCTC 42875</strain>
    </source>
</reference>
<dbReference type="SUPFAM" id="SSF46785">
    <property type="entry name" value="Winged helix' DNA-binding domain"/>
    <property type="match status" value="1"/>
</dbReference>
<dbReference type="SMART" id="SM00345">
    <property type="entry name" value="HTH_GNTR"/>
    <property type="match status" value="1"/>
</dbReference>
<dbReference type="Proteomes" id="UP001595740">
    <property type="component" value="Unassembled WGS sequence"/>
</dbReference>
<dbReference type="InterPro" id="IPR008920">
    <property type="entry name" value="TF_FadR/GntR_C"/>
</dbReference>
<dbReference type="Gene3D" id="1.20.120.530">
    <property type="entry name" value="GntR ligand-binding domain-like"/>
    <property type="match status" value="1"/>
</dbReference>
<dbReference type="InterPro" id="IPR036388">
    <property type="entry name" value="WH-like_DNA-bd_sf"/>
</dbReference>
<proteinExistence type="predicted"/>
<keyword evidence="2" id="KW-0238">DNA-binding</keyword>
<keyword evidence="3" id="KW-0804">Transcription</keyword>
<feature type="region of interest" description="Disordered" evidence="4">
    <location>
        <begin position="219"/>
        <end position="242"/>
    </location>
</feature>
<dbReference type="EMBL" id="JBHRXK010000001">
    <property type="protein sequence ID" value="MFC3550003.1"/>
    <property type="molecule type" value="Genomic_DNA"/>
</dbReference>
<dbReference type="CDD" id="cd07377">
    <property type="entry name" value="WHTH_GntR"/>
    <property type="match status" value="1"/>
</dbReference>
<evidence type="ECO:0000256" key="4">
    <source>
        <dbReference type="SAM" id="MobiDB-lite"/>
    </source>
</evidence>
<dbReference type="RefSeq" id="WP_386757424.1">
    <property type="nucleotide sequence ID" value="NZ_JBHRXK010000001.1"/>
</dbReference>
<comment type="caution">
    <text evidence="6">The sequence shown here is derived from an EMBL/GenBank/DDBJ whole genome shotgun (WGS) entry which is preliminary data.</text>
</comment>
<evidence type="ECO:0000313" key="6">
    <source>
        <dbReference type="EMBL" id="MFC3550003.1"/>
    </source>
</evidence>
<organism evidence="6 7">
    <name type="scientific">Lysobacter cavernae</name>
    <dbReference type="NCBI Taxonomy" id="1685901"/>
    <lineage>
        <taxon>Bacteria</taxon>
        <taxon>Pseudomonadati</taxon>
        <taxon>Pseudomonadota</taxon>
        <taxon>Gammaproteobacteria</taxon>
        <taxon>Lysobacterales</taxon>
        <taxon>Lysobacteraceae</taxon>
        <taxon>Lysobacter</taxon>
    </lineage>
</organism>
<sequence>MKIVTRTLSDQAFEVIRERILSTRIPALAPIRQDALAEELGISKIPLREALARLEQDGLLSSHANRGYFVPALSADQAEEVFALRLKIEPEAAAAASLDANEEQRETARAALASLEAASATDGPGIVSLNRAFHLALVQPGGRQVTAQLVERLHVLAERYVRKHLEPEGRDARADNEHRAILEAWLARDTRRVTALLGQHIALTLDDLRLQLNDTAVAPAPTRSSSTAASAKPAPRRFAHAK</sequence>
<evidence type="ECO:0000256" key="3">
    <source>
        <dbReference type="ARBA" id="ARBA00023163"/>
    </source>
</evidence>
<dbReference type="InterPro" id="IPR036390">
    <property type="entry name" value="WH_DNA-bd_sf"/>
</dbReference>